<dbReference type="Pfam" id="PF02367">
    <property type="entry name" value="TsaE"/>
    <property type="match status" value="1"/>
</dbReference>
<dbReference type="PANTHER" id="PTHR33540">
    <property type="entry name" value="TRNA THREONYLCARBAMOYLADENOSINE BIOSYNTHESIS PROTEIN TSAE"/>
    <property type="match status" value="1"/>
</dbReference>
<keyword evidence="12" id="KW-1185">Reference proteome</keyword>
<evidence type="ECO:0000256" key="8">
    <source>
        <dbReference type="ARBA" id="ARBA00022840"/>
    </source>
</evidence>
<dbReference type="Gene3D" id="3.40.50.300">
    <property type="entry name" value="P-loop containing nucleotide triphosphate hydrolases"/>
    <property type="match status" value="1"/>
</dbReference>
<dbReference type="InterPro" id="IPR027417">
    <property type="entry name" value="P-loop_NTPase"/>
</dbReference>
<evidence type="ECO:0000256" key="5">
    <source>
        <dbReference type="ARBA" id="ARBA00022694"/>
    </source>
</evidence>
<gene>
    <name evidence="11" type="ORF">DN53_13645</name>
</gene>
<dbReference type="GO" id="GO:0005737">
    <property type="term" value="C:cytoplasm"/>
    <property type="evidence" value="ECO:0007669"/>
    <property type="project" value="UniProtKB-SubCell"/>
</dbReference>
<keyword evidence="11" id="KW-0378">Hydrolase</keyword>
<evidence type="ECO:0000256" key="10">
    <source>
        <dbReference type="ARBA" id="ARBA00032441"/>
    </source>
</evidence>
<dbReference type="EMBL" id="JJMP01000006">
    <property type="protein sequence ID" value="RYC51247.1"/>
    <property type="molecule type" value="Genomic_DNA"/>
</dbReference>
<reference evidence="11 12" key="1">
    <citation type="submission" date="2014-04" db="EMBL/GenBank/DDBJ databases">
        <title>Whole genome of Muricauda olearia.</title>
        <authorList>
            <person name="Zhang X.-H."/>
            <person name="Tang K."/>
        </authorList>
    </citation>
    <scope>NUCLEOTIDE SEQUENCE [LARGE SCALE GENOMIC DNA]</scope>
    <source>
        <strain evidence="11 12">Th120</strain>
    </source>
</reference>
<evidence type="ECO:0000313" key="11">
    <source>
        <dbReference type="EMBL" id="RYC51247.1"/>
    </source>
</evidence>
<keyword evidence="8" id="KW-0067">ATP-binding</keyword>
<evidence type="ECO:0000256" key="2">
    <source>
        <dbReference type="ARBA" id="ARBA00007599"/>
    </source>
</evidence>
<name>A0A444VKE9_9FLAO</name>
<dbReference type="PANTHER" id="PTHR33540:SF2">
    <property type="entry name" value="TRNA THREONYLCARBAMOYLADENOSINE BIOSYNTHESIS PROTEIN TSAE"/>
    <property type="match status" value="1"/>
</dbReference>
<comment type="subcellular location">
    <subcellularLocation>
        <location evidence="1">Cytoplasm</location>
    </subcellularLocation>
</comment>
<keyword evidence="7" id="KW-0547">Nucleotide-binding</keyword>
<accession>A0A444VKE9</accession>
<evidence type="ECO:0000256" key="7">
    <source>
        <dbReference type="ARBA" id="ARBA00022741"/>
    </source>
</evidence>
<evidence type="ECO:0000313" key="12">
    <source>
        <dbReference type="Proteomes" id="UP000290261"/>
    </source>
</evidence>
<keyword evidence="9" id="KW-0460">Magnesium</keyword>
<dbReference type="SUPFAM" id="SSF52540">
    <property type="entry name" value="P-loop containing nucleoside triphosphate hydrolases"/>
    <property type="match status" value="1"/>
</dbReference>
<organism evidence="11 12">
    <name type="scientific">Flagellimonas olearia</name>
    <dbReference type="NCBI Taxonomy" id="552546"/>
    <lineage>
        <taxon>Bacteria</taxon>
        <taxon>Pseudomonadati</taxon>
        <taxon>Bacteroidota</taxon>
        <taxon>Flavobacteriia</taxon>
        <taxon>Flavobacteriales</taxon>
        <taxon>Flavobacteriaceae</taxon>
        <taxon>Flagellimonas</taxon>
    </lineage>
</organism>
<dbReference type="InterPro" id="IPR003442">
    <property type="entry name" value="T6A_TsaE"/>
</dbReference>
<sequence length="138" mass="15407">MKITFSLDEIQLAAQKVLQAAPDKILCFYGEMGAGKTTLVKAMLKELGAVDTGSSPTFGLVNEYHDVQGKVLAHHFDFYRLNEESEALGMGFEDYLDPSVWVFIEWPEKIASLLPDNAVPIFLHLIDENTRSVELNVC</sequence>
<keyword evidence="4" id="KW-0963">Cytoplasm</keyword>
<evidence type="ECO:0000256" key="4">
    <source>
        <dbReference type="ARBA" id="ARBA00022490"/>
    </source>
</evidence>
<keyword evidence="5" id="KW-0819">tRNA processing</keyword>
<dbReference type="GO" id="GO:0016787">
    <property type="term" value="F:hydrolase activity"/>
    <property type="evidence" value="ECO:0007669"/>
    <property type="project" value="UniProtKB-KW"/>
</dbReference>
<evidence type="ECO:0000256" key="3">
    <source>
        <dbReference type="ARBA" id="ARBA00019010"/>
    </source>
</evidence>
<dbReference type="Proteomes" id="UP000290261">
    <property type="component" value="Unassembled WGS sequence"/>
</dbReference>
<dbReference type="GO" id="GO:0005524">
    <property type="term" value="F:ATP binding"/>
    <property type="evidence" value="ECO:0007669"/>
    <property type="project" value="UniProtKB-KW"/>
</dbReference>
<comment type="similarity">
    <text evidence="2">Belongs to the TsaE family.</text>
</comment>
<proteinExistence type="inferred from homology"/>
<evidence type="ECO:0000256" key="6">
    <source>
        <dbReference type="ARBA" id="ARBA00022723"/>
    </source>
</evidence>
<comment type="caution">
    <text evidence="11">The sequence shown here is derived from an EMBL/GenBank/DDBJ whole genome shotgun (WGS) entry which is preliminary data.</text>
</comment>
<dbReference type="GO" id="GO:0002949">
    <property type="term" value="P:tRNA threonylcarbamoyladenosine modification"/>
    <property type="evidence" value="ECO:0007669"/>
    <property type="project" value="InterPro"/>
</dbReference>
<keyword evidence="6" id="KW-0479">Metal-binding</keyword>
<evidence type="ECO:0000256" key="1">
    <source>
        <dbReference type="ARBA" id="ARBA00004496"/>
    </source>
</evidence>
<dbReference type="GO" id="GO:0046872">
    <property type="term" value="F:metal ion binding"/>
    <property type="evidence" value="ECO:0007669"/>
    <property type="project" value="UniProtKB-KW"/>
</dbReference>
<dbReference type="AlphaFoldDB" id="A0A444VKE9"/>
<dbReference type="NCBIfam" id="TIGR00150">
    <property type="entry name" value="T6A_YjeE"/>
    <property type="match status" value="1"/>
</dbReference>
<dbReference type="RefSeq" id="WP_129654303.1">
    <property type="nucleotide sequence ID" value="NZ_ML142910.1"/>
</dbReference>
<protein>
    <recommendedName>
        <fullName evidence="3">tRNA threonylcarbamoyladenosine biosynthesis protein TsaE</fullName>
    </recommendedName>
    <alternativeName>
        <fullName evidence="10">t(6)A37 threonylcarbamoyladenosine biosynthesis protein TsaE</fullName>
    </alternativeName>
</protein>
<evidence type="ECO:0000256" key="9">
    <source>
        <dbReference type="ARBA" id="ARBA00022842"/>
    </source>
</evidence>